<dbReference type="Proteomes" id="UP001152523">
    <property type="component" value="Unassembled WGS sequence"/>
</dbReference>
<evidence type="ECO:0000313" key="2">
    <source>
        <dbReference type="Proteomes" id="UP001152523"/>
    </source>
</evidence>
<keyword evidence="2" id="KW-1185">Reference proteome</keyword>
<name>A0AAV0DG62_9ASTE</name>
<evidence type="ECO:0000313" key="1">
    <source>
        <dbReference type="EMBL" id="CAH9100634.1"/>
    </source>
</evidence>
<dbReference type="EMBL" id="CAMAPF010000108">
    <property type="protein sequence ID" value="CAH9100634.1"/>
    <property type="molecule type" value="Genomic_DNA"/>
</dbReference>
<accession>A0AAV0DG62</accession>
<reference evidence="1" key="1">
    <citation type="submission" date="2022-07" db="EMBL/GenBank/DDBJ databases">
        <authorList>
            <person name="Macas J."/>
            <person name="Novak P."/>
            <person name="Neumann P."/>
        </authorList>
    </citation>
    <scope>NUCLEOTIDE SEQUENCE</scope>
</reference>
<protein>
    <submittedName>
        <fullName evidence="1">Uncharacterized protein</fullName>
    </submittedName>
</protein>
<comment type="caution">
    <text evidence="1">The sequence shown here is derived from an EMBL/GenBank/DDBJ whole genome shotgun (WGS) entry which is preliminary data.</text>
</comment>
<sequence>MDPSTKEFSISGTLLLVDVEQSDQAVVLSSFEDFPDTDSSLTHIKDFFQITMTQGVDSLSHFLIEQFERIIASSFGKPVDEVKATDCTPTYFLRNVSSSNQKGLFQEGKITRRNILEVNYYKSYQHSEGTDCEEAYNDMFFPGIDYFGHTENEKRVPILTVANLWDSDGNREICQKTVCLQII</sequence>
<organism evidence="1 2">
    <name type="scientific">Cuscuta epithymum</name>
    <dbReference type="NCBI Taxonomy" id="186058"/>
    <lineage>
        <taxon>Eukaryota</taxon>
        <taxon>Viridiplantae</taxon>
        <taxon>Streptophyta</taxon>
        <taxon>Embryophyta</taxon>
        <taxon>Tracheophyta</taxon>
        <taxon>Spermatophyta</taxon>
        <taxon>Magnoliopsida</taxon>
        <taxon>eudicotyledons</taxon>
        <taxon>Gunneridae</taxon>
        <taxon>Pentapetalae</taxon>
        <taxon>asterids</taxon>
        <taxon>lamiids</taxon>
        <taxon>Solanales</taxon>
        <taxon>Convolvulaceae</taxon>
        <taxon>Cuscuteae</taxon>
        <taxon>Cuscuta</taxon>
        <taxon>Cuscuta subgen. Cuscuta</taxon>
    </lineage>
</organism>
<dbReference type="AlphaFoldDB" id="A0AAV0DG62"/>
<gene>
    <name evidence="1" type="ORF">CEPIT_LOCUS15368</name>
</gene>
<proteinExistence type="predicted"/>